<dbReference type="Gene3D" id="2.60.40.380">
    <property type="entry name" value="Purple acid phosphatase-like, N-terminal"/>
    <property type="match status" value="1"/>
</dbReference>
<dbReference type="InterPro" id="IPR038607">
    <property type="entry name" value="PhoD-like_sf"/>
</dbReference>
<evidence type="ECO:0000313" key="4">
    <source>
        <dbReference type="Proteomes" id="UP000613768"/>
    </source>
</evidence>
<dbReference type="InterPro" id="IPR052900">
    <property type="entry name" value="Phospholipid_Metab_Enz"/>
</dbReference>
<feature type="domain" description="PhoD-like phosphatase metallophosphatase" evidence="1">
    <location>
        <begin position="159"/>
        <end position="547"/>
    </location>
</feature>
<gene>
    <name evidence="3" type="ORF">IFO71_20295</name>
</gene>
<dbReference type="CDD" id="cd07389">
    <property type="entry name" value="MPP_PhoD"/>
    <property type="match status" value="1"/>
</dbReference>
<reference evidence="3 4" key="1">
    <citation type="submission" date="2020-09" db="EMBL/GenBank/DDBJ databases">
        <title>Pseudoxanthomonas sp. CAU 1598 isolated from sand of Yaerae Beach.</title>
        <authorList>
            <person name="Kim W."/>
        </authorList>
    </citation>
    <scope>NUCLEOTIDE SEQUENCE [LARGE SCALE GENOMIC DNA]</scope>
    <source>
        <strain evidence="3 4">CAU 1598</strain>
    </source>
</reference>
<dbReference type="AlphaFoldDB" id="A0AAW3ZVK8"/>
<dbReference type="PANTHER" id="PTHR43606">
    <property type="entry name" value="PHOSPHATASE, PUTATIVE (AFU_ORTHOLOGUE AFUA_6G08710)-RELATED"/>
    <property type="match status" value="1"/>
</dbReference>
<dbReference type="Gene3D" id="3.60.21.70">
    <property type="entry name" value="PhoD-like phosphatase"/>
    <property type="match status" value="1"/>
</dbReference>
<evidence type="ECO:0000259" key="1">
    <source>
        <dbReference type="Pfam" id="PF09423"/>
    </source>
</evidence>
<dbReference type="Proteomes" id="UP000613768">
    <property type="component" value="Unassembled WGS sequence"/>
</dbReference>
<dbReference type="EMBL" id="JACYTR010000082">
    <property type="protein sequence ID" value="MBD8528096.1"/>
    <property type="molecule type" value="Genomic_DNA"/>
</dbReference>
<dbReference type="SUPFAM" id="SSF56300">
    <property type="entry name" value="Metallo-dependent phosphatases"/>
    <property type="match status" value="1"/>
</dbReference>
<dbReference type="PANTHER" id="PTHR43606:SF2">
    <property type="entry name" value="ALKALINE PHOSPHATASE FAMILY PROTEIN (AFU_ORTHOLOGUE AFUA_5G03860)"/>
    <property type="match status" value="1"/>
</dbReference>
<dbReference type="InterPro" id="IPR018946">
    <property type="entry name" value="PhoD-like_MPP"/>
</dbReference>
<dbReference type="Pfam" id="PF16655">
    <property type="entry name" value="PhoD_N"/>
    <property type="match status" value="1"/>
</dbReference>
<dbReference type="RefSeq" id="WP_192031516.1">
    <property type="nucleotide sequence ID" value="NZ_JACYTR010000082.1"/>
</dbReference>
<feature type="domain" description="Phospholipase D N-terminal" evidence="2">
    <location>
        <begin position="55"/>
        <end position="145"/>
    </location>
</feature>
<dbReference type="InterPro" id="IPR029052">
    <property type="entry name" value="Metallo-depent_PP-like"/>
</dbReference>
<comment type="caution">
    <text evidence="3">The sequence shown here is derived from an EMBL/GenBank/DDBJ whole genome shotgun (WGS) entry which is preliminary data.</text>
</comment>
<evidence type="ECO:0000259" key="2">
    <source>
        <dbReference type="Pfam" id="PF16655"/>
    </source>
</evidence>
<accession>A0AAW3ZVK8</accession>
<evidence type="ECO:0000313" key="3">
    <source>
        <dbReference type="EMBL" id="MBD8528096.1"/>
    </source>
</evidence>
<sequence>MQRRQILSLIAAGLATPFILTYQRAAHAVIGAAEYRSRISAMIKGSDPDLVFQQSIASGDPTPTGVMLWTRINPSLSGEDLFFQVAVDGNFNQIVAEGQVAREQIRAQNDYTVKVDLDGQLEANRRYYYRFVYAGTTSRIGRCRTAPPTGSRPDALKLAQITCQDYTNGYYGAFDYIANDDSIDFVVHLGDFIYESAGDPRFQSLPFADRQIVLPSDGIYAMDLADYRHIYRSLRGDPKLRRAMEQHTWIITRDDHETANDCYWDYQRHTLGAPDHPYTEQGNDALQLNQLMLDSQQAWIEYVPARVRVEANSADPHRFLRVYRDFQFGDLLSLYMLDTRTYRSAHACGEDTFGGRYLPTCGSVRDPHITMLGTQQRDWLLNSSLASRSQWRVLGNQTFMGRLGLPAPGGFVPFNGDAWDGYAVERDQLLGEMRSQRVDNLITLTGDLHTYMAAQVKADYGNINPFDSRNFLGAEFMTPSISSSNLINTLGIKRKMALQQKNMDKAKSIGDVIDFFAGSAVYLLNPHIKYFDSSAYGYSTLEFRRSYCEWKAYSVDKNTASGTATRKVKKTLRKYQGWNSLYSWF</sequence>
<dbReference type="InterPro" id="IPR032093">
    <property type="entry name" value="PhoD_N"/>
</dbReference>
<protein>
    <submittedName>
        <fullName evidence="3">Alkaline phosphatase D family protein</fullName>
    </submittedName>
</protein>
<organism evidence="3 4">
    <name type="scientific">Pseudomarimonas arenosa</name>
    <dbReference type="NCBI Taxonomy" id="2774145"/>
    <lineage>
        <taxon>Bacteria</taxon>
        <taxon>Pseudomonadati</taxon>
        <taxon>Pseudomonadota</taxon>
        <taxon>Gammaproteobacteria</taxon>
        <taxon>Lysobacterales</taxon>
        <taxon>Lysobacteraceae</taxon>
        <taxon>Pseudomarimonas</taxon>
    </lineage>
</organism>
<name>A0AAW3ZVK8_9GAMM</name>
<keyword evidence="4" id="KW-1185">Reference proteome</keyword>
<proteinExistence type="predicted"/>
<dbReference type="Pfam" id="PF09423">
    <property type="entry name" value="PhoD"/>
    <property type="match status" value="1"/>
</dbReference>